<comment type="caution">
    <text evidence="3">The sequence shown here is derived from an EMBL/GenBank/DDBJ whole genome shotgun (WGS) entry which is preliminary data.</text>
</comment>
<dbReference type="InterPro" id="IPR050769">
    <property type="entry name" value="NAT_camello-type"/>
</dbReference>
<reference evidence="3 4" key="1">
    <citation type="submission" date="2017-07" db="EMBL/GenBank/DDBJ databases">
        <title>Paenibacillus herberti R33 genome sequencing and assembly.</title>
        <authorList>
            <person name="Su W."/>
        </authorList>
    </citation>
    <scope>NUCLEOTIDE SEQUENCE [LARGE SCALE GENOMIC DNA]</scope>
    <source>
        <strain evidence="3 4">R33</strain>
    </source>
</reference>
<dbReference type="RefSeq" id="WP_089522813.1">
    <property type="nucleotide sequence ID" value="NZ_NMUQ01000001.1"/>
</dbReference>
<dbReference type="Gene3D" id="3.40.630.30">
    <property type="match status" value="1"/>
</dbReference>
<gene>
    <name evidence="3" type="ORF">CGZ75_03055</name>
</gene>
<dbReference type="GO" id="GO:0008080">
    <property type="term" value="F:N-acetyltransferase activity"/>
    <property type="evidence" value="ECO:0007669"/>
    <property type="project" value="InterPro"/>
</dbReference>
<evidence type="ECO:0000313" key="4">
    <source>
        <dbReference type="Proteomes" id="UP000215145"/>
    </source>
</evidence>
<dbReference type="PROSITE" id="PS51186">
    <property type="entry name" value="GNAT"/>
    <property type="match status" value="1"/>
</dbReference>
<dbReference type="PANTHER" id="PTHR13947:SF37">
    <property type="entry name" value="LD18367P"/>
    <property type="match status" value="1"/>
</dbReference>
<protein>
    <submittedName>
        <fullName evidence="3">GNAT family N-acetyltransferase</fullName>
    </submittedName>
</protein>
<feature type="domain" description="N-acetyltransferase" evidence="2">
    <location>
        <begin position="2"/>
        <end position="153"/>
    </location>
</feature>
<dbReference type="SUPFAM" id="SSF55729">
    <property type="entry name" value="Acyl-CoA N-acyltransferases (Nat)"/>
    <property type="match status" value="1"/>
</dbReference>
<dbReference type="AlphaFoldDB" id="A0A229P0Q6"/>
<organism evidence="3 4">
    <name type="scientific">Paenibacillus herberti</name>
    <dbReference type="NCBI Taxonomy" id="1619309"/>
    <lineage>
        <taxon>Bacteria</taxon>
        <taxon>Bacillati</taxon>
        <taxon>Bacillota</taxon>
        <taxon>Bacilli</taxon>
        <taxon>Bacillales</taxon>
        <taxon>Paenibacillaceae</taxon>
        <taxon>Paenibacillus</taxon>
    </lineage>
</organism>
<sequence>MFMFKKLTPEEELPMELLLLADPSEAMIASYIGRGECWTLSEKGEAVLGVYVLIPTRPGTLELVNVAVLEERHGQGLGKRLVQHAIGRAQELGAWTLEIGTGNSSIGQLGLYQKCGFRIVGVDRDFFVRHYEEPIVENGIPCVDMVRLAIDLHGARSQEAHPTK</sequence>
<keyword evidence="1 3" id="KW-0808">Transferase</keyword>
<proteinExistence type="predicted"/>
<dbReference type="CDD" id="cd04301">
    <property type="entry name" value="NAT_SF"/>
    <property type="match status" value="1"/>
</dbReference>
<evidence type="ECO:0000313" key="3">
    <source>
        <dbReference type="EMBL" id="OXM15720.1"/>
    </source>
</evidence>
<dbReference type="InterPro" id="IPR016181">
    <property type="entry name" value="Acyl_CoA_acyltransferase"/>
</dbReference>
<dbReference type="OrthoDB" id="162775at2"/>
<keyword evidence="4" id="KW-1185">Reference proteome</keyword>
<dbReference type="PANTHER" id="PTHR13947">
    <property type="entry name" value="GNAT FAMILY N-ACETYLTRANSFERASE"/>
    <property type="match status" value="1"/>
</dbReference>
<evidence type="ECO:0000256" key="1">
    <source>
        <dbReference type="ARBA" id="ARBA00022679"/>
    </source>
</evidence>
<dbReference type="Pfam" id="PF00583">
    <property type="entry name" value="Acetyltransf_1"/>
    <property type="match status" value="1"/>
</dbReference>
<name>A0A229P0Q6_9BACL</name>
<accession>A0A229P0Q6</accession>
<evidence type="ECO:0000259" key="2">
    <source>
        <dbReference type="PROSITE" id="PS51186"/>
    </source>
</evidence>
<dbReference type="InterPro" id="IPR000182">
    <property type="entry name" value="GNAT_dom"/>
</dbReference>
<dbReference type="Proteomes" id="UP000215145">
    <property type="component" value="Unassembled WGS sequence"/>
</dbReference>
<dbReference type="EMBL" id="NMUQ01000001">
    <property type="protein sequence ID" value="OXM15720.1"/>
    <property type="molecule type" value="Genomic_DNA"/>
</dbReference>